<dbReference type="RefSeq" id="WP_096445615.1">
    <property type="nucleotide sequence ID" value="NZ_JBHSOG010000008.1"/>
</dbReference>
<comment type="caution">
    <text evidence="6">The sequence shown here is derived from an EMBL/GenBank/DDBJ whole genome shotgun (WGS) entry which is preliminary data.</text>
</comment>
<evidence type="ECO:0000256" key="1">
    <source>
        <dbReference type="ARBA" id="ARBA00005990"/>
    </source>
</evidence>
<dbReference type="SUPFAM" id="SSF52218">
    <property type="entry name" value="Flavoproteins"/>
    <property type="match status" value="1"/>
</dbReference>
<dbReference type="PANTHER" id="PTHR43408">
    <property type="entry name" value="FMN REDUCTASE (NADPH)"/>
    <property type="match status" value="1"/>
</dbReference>
<reference evidence="7" key="1">
    <citation type="journal article" date="2019" name="Int. J. Syst. Evol. Microbiol.">
        <title>The Global Catalogue of Microorganisms (GCM) 10K type strain sequencing project: providing services to taxonomists for standard genome sequencing and annotation.</title>
        <authorList>
            <consortium name="The Broad Institute Genomics Platform"/>
            <consortium name="The Broad Institute Genome Sequencing Center for Infectious Disease"/>
            <person name="Wu L."/>
            <person name="Ma J."/>
        </authorList>
    </citation>
    <scope>NUCLEOTIDE SEQUENCE [LARGE SCALE GENOMIC DNA]</scope>
    <source>
        <strain evidence="7">SHR3</strain>
    </source>
</reference>
<keyword evidence="2" id="KW-0285">Flavoprotein</keyword>
<dbReference type="InterPro" id="IPR005025">
    <property type="entry name" value="FMN_Rdtase-like_dom"/>
</dbReference>
<dbReference type="Gene3D" id="3.40.50.360">
    <property type="match status" value="1"/>
</dbReference>
<evidence type="ECO:0000256" key="3">
    <source>
        <dbReference type="ARBA" id="ARBA00022643"/>
    </source>
</evidence>
<keyword evidence="4" id="KW-0560">Oxidoreductase</keyword>
<dbReference type="InterPro" id="IPR029039">
    <property type="entry name" value="Flavoprotein-like_sf"/>
</dbReference>
<dbReference type="PANTHER" id="PTHR43408:SF2">
    <property type="entry name" value="FMN REDUCTASE (NADPH)"/>
    <property type="match status" value="1"/>
</dbReference>
<keyword evidence="3" id="KW-0288">FMN</keyword>
<keyword evidence="7" id="KW-1185">Reference proteome</keyword>
<evidence type="ECO:0000259" key="5">
    <source>
        <dbReference type="Pfam" id="PF03358"/>
    </source>
</evidence>
<evidence type="ECO:0000256" key="2">
    <source>
        <dbReference type="ARBA" id="ARBA00022630"/>
    </source>
</evidence>
<gene>
    <name evidence="6" type="ORF">ACFPTN_03040</name>
</gene>
<dbReference type="EMBL" id="JBHSOG010000008">
    <property type="protein sequence ID" value="MFC5768338.1"/>
    <property type="molecule type" value="Genomic_DNA"/>
</dbReference>
<sequence>MSTVVGLSGSLTHPSRTTTLVEAVLDAARRQGAGATHLINIADLAGDLGHALDPRKLPEPVAAAYRTLFAADVIVIATPVYKASYTGLLKHFLDLVDPKELKGKVAVLAATGGSERHALAVEHELRPLAAFFGLHVVPEGIYLKDADFSKLADGSGYVLESGQAAEAIGLAAAQALQLAGALGAAR</sequence>
<accession>A0ABW1AMB4</accession>
<proteinExistence type="inferred from homology"/>
<organism evidence="6 7">
    <name type="scientific">Thauera sinica</name>
    <dbReference type="NCBI Taxonomy" id="2665146"/>
    <lineage>
        <taxon>Bacteria</taxon>
        <taxon>Pseudomonadati</taxon>
        <taxon>Pseudomonadota</taxon>
        <taxon>Betaproteobacteria</taxon>
        <taxon>Rhodocyclales</taxon>
        <taxon>Zoogloeaceae</taxon>
        <taxon>Thauera</taxon>
    </lineage>
</organism>
<evidence type="ECO:0000256" key="4">
    <source>
        <dbReference type="ARBA" id="ARBA00023002"/>
    </source>
</evidence>
<dbReference type="Proteomes" id="UP001595974">
    <property type="component" value="Unassembled WGS sequence"/>
</dbReference>
<comment type="similarity">
    <text evidence="1">Belongs to the SsuE family.</text>
</comment>
<feature type="domain" description="NADPH-dependent FMN reductase-like" evidence="5">
    <location>
        <begin position="3"/>
        <end position="143"/>
    </location>
</feature>
<evidence type="ECO:0000313" key="6">
    <source>
        <dbReference type="EMBL" id="MFC5768338.1"/>
    </source>
</evidence>
<protein>
    <submittedName>
        <fullName evidence="6">NAD(P)H-dependent oxidoreductase</fullName>
    </submittedName>
</protein>
<name>A0ABW1AMB4_9RHOO</name>
<dbReference type="Pfam" id="PF03358">
    <property type="entry name" value="FMN_red"/>
    <property type="match status" value="1"/>
</dbReference>
<evidence type="ECO:0000313" key="7">
    <source>
        <dbReference type="Proteomes" id="UP001595974"/>
    </source>
</evidence>
<dbReference type="InterPro" id="IPR051814">
    <property type="entry name" value="NAD(P)H-dep_FMN_reductase"/>
</dbReference>